<feature type="region of interest" description="Disordered" evidence="5">
    <location>
        <begin position="215"/>
        <end position="289"/>
    </location>
</feature>
<dbReference type="Proteomes" id="UP000249818">
    <property type="component" value="Chromosome BARAN1"/>
</dbReference>
<sequence>MPGGLPPRHRGRPRGDLRHGGRRHGAQAPQDLHPDRRRGREQGGPGRVRGGGSDGPGGRLSPPQPAGEGRPHRRPERPGGGRAPRLPRPLVHEYSLADALLAGLTEYLRAHPVAGRVREVHVRKGELLILSEEALAEAWRILTDGTEVAGSELRIEGIPVKVRCLGCGYEGPVRYVSEEGWHFAVPVLACPRCAGRAEVIEGRDLAIVGLSVDDGSEASRASPSSGGGRRGGRGRGRGRSSPHVRIRPGRTGAPGRRGGSAQSPLRQQQRCPSPASRRGSPPGRGSRPA</sequence>
<gene>
    <name evidence="4" type="primary">hypA</name>
    <name evidence="6" type="ORF">BARAN1_0169</name>
</gene>
<evidence type="ECO:0000256" key="3">
    <source>
        <dbReference type="ARBA" id="ARBA00022833"/>
    </source>
</evidence>
<evidence type="ECO:0000256" key="1">
    <source>
        <dbReference type="ARBA" id="ARBA00022596"/>
    </source>
</evidence>
<dbReference type="EMBL" id="LS483254">
    <property type="protein sequence ID" value="SQD92194.1"/>
    <property type="molecule type" value="Genomic_DNA"/>
</dbReference>
<name>A0A2X3MJM3_9BACT</name>
<organism evidence="6 7">
    <name type="scientific">Candidatus Bipolaricaulis anaerobius</name>
    <dbReference type="NCBI Taxonomy" id="2026885"/>
    <lineage>
        <taxon>Bacteria</taxon>
        <taxon>Candidatus Bipolaricaulota</taxon>
        <taxon>Candidatus Bipolaricaulia</taxon>
        <taxon>Candidatus Bipolaricaulales</taxon>
        <taxon>Candidatus Bipolaricaulaceae</taxon>
        <taxon>Candidatus Bipolaricaulis</taxon>
    </lineage>
</organism>
<feature type="compositionally biased region" description="Basic residues" evidence="5">
    <location>
        <begin position="230"/>
        <end position="248"/>
    </location>
</feature>
<reference evidence="7" key="1">
    <citation type="submission" date="2018-05" db="EMBL/GenBank/DDBJ databases">
        <authorList>
            <person name="Hao L."/>
        </authorList>
    </citation>
    <scope>NUCLEOTIDE SEQUENCE [LARGE SCALE GENOMIC DNA]</scope>
</reference>
<dbReference type="PANTHER" id="PTHR34535">
    <property type="entry name" value="HYDROGENASE MATURATION FACTOR HYPA"/>
    <property type="match status" value="1"/>
</dbReference>
<dbReference type="GO" id="GO:0008270">
    <property type="term" value="F:zinc ion binding"/>
    <property type="evidence" value="ECO:0007669"/>
    <property type="project" value="UniProtKB-UniRule"/>
</dbReference>
<keyword evidence="7" id="KW-1185">Reference proteome</keyword>
<evidence type="ECO:0000256" key="5">
    <source>
        <dbReference type="SAM" id="MobiDB-lite"/>
    </source>
</evidence>
<dbReference type="HAMAP" id="MF_00213">
    <property type="entry name" value="HypA_HybF"/>
    <property type="match status" value="1"/>
</dbReference>
<dbReference type="KEGG" id="bana:BARAN1_0169"/>
<evidence type="ECO:0000256" key="2">
    <source>
        <dbReference type="ARBA" id="ARBA00022723"/>
    </source>
</evidence>
<accession>A0A2X3MJM3</accession>
<feature type="compositionally biased region" description="Low complexity" evidence="5">
    <location>
        <begin position="272"/>
        <end position="289"/>
    </location>
</feature>
<feature type="binding site" evidence="4">
    <location>
        <position position="167"/>
    </location>
    <ligand>
        <name>Zn(2+)</name>
        <dbReference type="ChEBI" id="CHEBI:29105"/>
    </ligand>
</feature>
<comment type="function">
    <text evidence="4">Involved in the maturation of [NiFe] hydrogenases. Required for nickel insertion into the metal center of the hydrogenase.</text>
</comment>
<dbReference type="PANTHER" id="PTHR34535:SF3">
    <property type="entry name" value="HYDROGENASE MATURATION FACTOR HYPA"/>
    <property type="match status" value="1"/>
</dbReference>
<dbReference type="InterPro" id="IPR000688">
    <property type="entry name" value="HypA/HybF"/>
</dbReference>
<keyword evidence="3 4" id="KW-0862">Zinc</keyword>
<evidence type="ECO:0000256" key="4">
    <source>
        <dbReference type="HAMAP-Rule" id="MF_00213"/>
    </source>
</evidence>
<dbReference type="Gene3D" id="3.30.2320.80">
    <property type="match status" value="1"/>
</dbReference>
<evidence type="ECO:0000313" key="6">
    <source>
        <dbReference type="EMBL" id="SQD92194.1"/>
    </source>
</evidence>
<feature type="compositionally biased region" description="Polar residues" evidence="5">
    <location>
        <begin position="260"/>
        <end position="271"/>
    </location>
</feature>
<dbReference type="GO" id="GO:0051604">
    <property type="term" value="P:protein maturation"/>
    <property type="evidence" value="ECO:0007669"/>
    <property type="project" value="InterPro"/>
</dbReference>
<evidence type="ECO:0000313" key="7">
    <source>
        <dbReference type="Proteomes" id="UP000249818"/>
    </source>
</evidence>
<feature type="binding site" evidence="4">
    <location>
        <position position="92"/>
    </location>
    <ligand>
        <name>Ni(2+)</name>
        <dbReference type="ChEBI" id="CHEBI:49786"/>
    </ligand>
</feature>
<feature type="compositionally biased region" description="Basic and acidic residues" evidence="5">
    <location>
        <begin position="32"/>
        <end position="41"/>
    </location>
</feature>
<protein>
    <recommendedName>
        <fullName evidence="4">Hydrogenase maturation factor HypA</fullName>
    </recommendedName>
</protein>
<dbReference type="GO" id="GO:0016151">
    <property type="term" value="F:nickel cation binding"/>
    <property type="evidence" value="ECO:0007669"/>
    <property type="project" value="UniProtKB-UniRule"/>
</dbReference>
<comment type="similarity">
    <text evidence="4">Belongs to the HypA/HybF family.</text>
</comment>
<keyword evidence="1 4" id="KW-0533">Nickel</keyword>
<feature type="binding site" evidence="4">
    <location>
        <position position="190"/>
    </location>
    <ligand>
        <name>Zn(2+)</name>
        <dbReference type="ChEBI" id="CHEBI:29105"/>
    </ligand>
</feature>
<keyword evidence="2 4" id="KW-0479">Metal-binding</keyword>
<dbReference type="Pfam" id="PF01155">
    <property type="entry name" value="HypA"/>
    <property type="match status" value="1"/>
</dbReference>
<dbReference type="AlphaFoldDB" id="A0A2X3MJM3"/>
<feature type="region of interest" description="Disordered" evidence="5">
    <location>
        <begin position="1"/>
        <end position="89"/>
    </location>
</feature>
<feature type="compositionally biased region" description="Gly residues" evidence="5">
    <location>
        <begin position="42"/>
        <end position="58"/>
    </location>
</feature>
<proteinExistence type="inferred from homology"/>
<feature type="binding site" evidence="4">
    <location>
        <position position="164"/>
    </location>
    <ligand>
        <name>Zn(2+)</name>
        <dbReference type="ChEBI" id="CHEBI:29105"/>
    </ligand>
</feature>
<feature type="binding site" evidence="4">
    <location>
        <position position="193"/>
    </location>
    <ligand>
        <name>Zn(2+)</name>
        <dbReference type="ChEBI" id="CHEBI:29105"/>
    </ligand>
</feature>